<reference evidence="2 3" key="1">
    <citation type="journal article" date="2018" name="Plant J.">
        <title>Genome sequences of Chlorella sorokiniana UTEX 1602 and Micractinium conductrix SAG 241.80: implications to maltose excretion by a green alga.</title>
        <authorList>
            <person name="Arriola M.B."/>
            <person name="Velmurugan N."/>
            <person name="Zhang Y."/>
            <person name="Plunkett M.H."/>
            <person name="Hondzo H."/>
            <person name="Barney B.M."/>
        </authorList>
    </citation>
    <scope>NUCLEOTIDE SEQUENCE [LARGE SCALE GENOMIC DNA]</scope>
    <source>
        <strain evidence="3">UTEX 1602</strain>
    </source>
</reference>
<sequence>MFAVALPTTGVSLQTRREVTTAATKPQFKGAKKMAHRRPKKTTPADKRHGPAVYPAAPAPPPQYTVLP</sequence>
<comment type="caution">
    <text evidence="2">The sequence shown here is derived from an EMBL/GenBank/DDBJ whole genome shotgun (WGS) entry which is preliminary data.</text>
</comment>
<evidence type="ECO:0000313" key="3">
    <source>
        <dbReference type="Proteomes" id="UP000239899"/>
    </source>
</evidence>
<evidence type="ECO:0000313" key="2">
    <source>
        <dbReference type="EMBL" id="PRW57022.1"/>
    </source>
</evidence>
<dbReference type="EMBL" id="LHPG02000007">
    <property type="protein sequence ID" value="PRW57022.1"/>
    <property type="molecule type" value="Genomic_DNA"/>
</dbReference>
<dbReference type="OrthoDB" id="10428931at2759"/>
<organism evidence="2 3">
    <name type="scientific">Chlorella sorokiniana</name>
    <name type="common">Freshwater green alga</name>
    <dbReference type="NCBI Taxonomy" id="3076"/>
    <lineage>
        <taxon>Eukaryota</taxon>
        <taxon>Viridiplantae</taxon>
        <taxon>Chlorophyta</taxon>
        <taxon>core chlorophytes</taxon>
        <taxon>Trebouxiophyceae</taxon>
        <taxon>Chlorellales</taxon>
        <taxon>Chlorellaceae</taxon>
        <taxon>Chlorella clade</taxon>
        <taxon>Chlorella</taxon>
    </lineage>
</organism>
<dbReference type="Proteomes" id="UP000239899">
    <property type="component" value="Unassembled WGS sequence"/>
</dbReference>
<feature type="compositionally biased region" description="Basic residues" evidence="1">
    <location>
        <begin position="30"/>
        <end position="41"/>
    </location>
</feature>
<dbReference type="GO" id="GO:0009507">
    <property type="term" value="C:chloroplast"/>
    <property type="evidence" value="ECO:0007669"/>
    <property type="project" value="InterPro"/>
</dbReference>
<protein>
    <submittedName>
        <fullName evidence="2">50S ribosomal chloroplastic</fullName>
    </submittedName>
</protein>
<evidence type="ECO:0000256" key="1">
    <source>
        <dbReference type="SAM" id="MobiDB-lite"/>
    </source>
</evidence>
<dbReference type="InterPro" id="IPR020526">
    <property type="entry name" value="Ribosomal_cL38"/>
</dbReference>
<feature type="compositionally biased region" description="Pro residues" evidence="1">
    <location>
        <begin position="57"/>
        <end position="68"/>
    </location>
</feature>
<dbReference type="Pfam" id="PF17257">
    <property type="entry name" value="DUF5323"/>
    <property type="match status" value="1"/>
</dbReference>
<dbReference type="GO" id="GO:0003735">
    <property type="term" value="F:structural constituent of ribosome"/>
    <property type="evidence" value="ECO:0007669"/>
    <property type="project" value="InterPro"/>
</dbReference>
<name>A0A2P6TSH9_CHLSO</name>
<proteinExistence type="predicted"/>
<keyword evidence="3" id="KW-1185">Reference proteome</keyword>
<accession>A0A2P6TSH9</accession>
<dbReference type="GO" id="GO:0005840">
    <property type="term" value="C:ribosome"/>
    <property type="evidence" value="ECO:0007669"/>
    <property type="project" value="InterPro"/>
</dbReference>
<dbReference type="AlphaFoldDB" id="A0A2P6TSH9"/>
<dbReference type="GO" id="GO:0019843">
    <property type="term" value="F:rRNA binding"/>
    <property type="evidence" value="ECO:0007669"/>
    <property type="project" value="InterPro"/>
</dbReference>
<dbReference type="GO" id="GO:0006412">
    <property type="term" value="P:translation"/>
    <property type="evidence" value="ECO:0007669"/>
    <property type="project" value="InterPro"/>
</dbReference>
<feature type="region of interest" description="Disordered" evidence="1">
    <location>
        <begin position="17"/>
        <end position="68"/>
    </location>
</feature>
<gene>
    <name evidence="2" type="ORF">C2E21_3968</name>
</gene>